<dbReference type="InterPro" id="IPR036271">
    <property type="entry name" value="Tet_transcr_reg_TetR-rel_C_sf"/>
</dbReference>
<evidence type="ECO:0000313" key="6">
    <source>
        <dbReference type="EMBL" id="MFF4775940.1"/>
    </source>
</evidence>
<feature type="domain" description="HTH tetR-type" evidence="5">
    <location>
        <begin position="10"/>
        <end position="70"/>
    </location>
</feature>
<evidence type="ECO:0000259" key="5">
    <source>
        <dbReference type="PROSITE" id="PS50977"/>
    </source>
</evidence>
<dbReference type="InterPro" id="IPR009057">
    <property type="entry name" value="Homeodomain-like_sf"/>
</dbReference>
<dbReference type="PANTHER" id="PTHR30055">
    <property type="entry name" value="HTH-TYPE TRANSCRIPTIONAL REGULATOR RUTR"/>
    <property type="match status" value="1"/>
</dbReference>
<keyword evidence="2 4" id="KW-0238">DNA-binding</keyword>
<dbReference type="PANTHER" id="PTHR30055:SF151">
    <property type="entry name" value="TRANSCRIPTIONAL REGULATORY PROTEIN"/>
    <property type="match status" value="1"/>
</dbReference>
<name>A0ABW6V9C5_MICFU</name>
<evidence type="ECO:0000256" key="3">
    <source>
        <dbReference type="ARBA" id="ARBA00023163"/>
    </source>
</evidence>
<organism evidence="6 7">
    <name type="scientific">Microtetraspora fusca</name>
    <dbReference type="NCBI Taxonomy" id="1997"/>
    <lineage>
        <taxon>Bacteria</taxon>
        <taxon>Bacillati</taxon>
        <taxon>Actinomycetota</taxon>
        <taxon>Actinomycetes</taxon>
        <taxon>Streptosporangiales</taxon>
        <taxon>Streptosporangiaceae</taxon>
        <taxon>Microtetraspora</taxon>
    </lineage>
</organism>
<proteinExistence type="predicted"/>
<dbReference type="PROSITE" id="PS50977">
    <property type="entry name" value="HTH_TETR_2"/>
    <property type="match status" value="1"/>
</dbReference>
<dbReference type="Pfam" id="PF00440">
    <property type="entry name" value="TetR_N"/>
    <property type="match status" value="1"/>
</dbReference>
<keyword evidence="3" id="KW-0804">Transcription</keyword>
<dbReference type="Gene3D" id="1.10.357.10">
    <property type="entry name" value="Tetracycline Repressor, domain 2"/>
    <property type="match status" value="1"/>
</dbReference>
<sequence>MAVSARRGAPLSPEEIHAEALRLIDEQGVEALSMRKLAAALNVNPMSLYHHVPNKEALLDGVRTLVLSEIKPADDDGSSWQEQIRGLGAGLRALAHRHPSLYPYLCAHPQLMRQDGVSDVLCRVLAAAGVPEERMAAVRNALFAFTAGFLLAEINGMFPGRDDAAFEEAVTLIVNGLSAYGRDGSGGNAHAEVSPG</sequence>
<dbReference type="SUPFAM" id="SSF48498">
    <property type="entry name" value="Tetracyclin repressor-like, C-terminal domain"/>
    <property type="match status" value="1"/>
</dbReference>
<evidence type="ECO:0000313" key="7">
    <source>
        <dbReference type="Proteomes" id="UP001602119"/>
    </source>
</evidence>
<dbReference type="Proteomes" id="UP001602119">
    <property type="component" value="Unassembled WGS sequence"/>
</dbReference>
<dbReference type="InterPro" id="IPR001647">
    <property type="entry name" value="HTH_TetR"/>
</dbReference>
<gene>
    <name evidence="6" type="ORF">ACFY05_24100</name>
</gene>
<evidence type="ECO:0000256" key="4">
    <source>
        <dbReference type="PROSITE-ProRule" id="PRU00335"/>
    </source>
</evidence>
<reference evidence="6 7" key="1">
    <citation type="submission" date="2024-10" db="EMBL/GenBank/DDBJ databases">
        <title>The Natural Products Discovery Center: Release of the First 8490 Sequenced Strains for Exploring Actinobacteria Biosynthetic Diversity.</title>
        <authorList>
            <person name="Kalkreuter E."/>
            <person name="Kautsar S.A."/>
            <person name="Yang D."/>
            <person name="Bader C.D."/>
            <person name="Teijaro C.N."/>
            <person name="Fluegel L."/>
            <person name="Davis C.M."/>
            <person name="Simpson J.R."/>
            <person name="Lauterbach L."/>
            <person name="Steele A.D."/>
            <person name="Gui C."/>
            <person name="Meng S."/>
            <person name="Li G."/>
            <person name="Viehrig K."/>
            <person name="Ye F."/>
            <person name="Su P."/>
            <person name="Kiefer A.F."/>
            <person name="Nichols A."/>
            <person name="Cepeda A.J."/>
            <person name="Yan W."/>
            <person name="Fan B."/>
            <person name="Jiang Y."/>
            <person name="Adhikari A."/>
            <person name="Zheng C.-J."/>
            <person name="Schuster L."/>
            <person name="Cowan T.M."/>
            <person name="Smanski M.J."/>
            <person name="Chevrette M.G."/>
            <person name="De Carvalho L.P.S."/>
            <person name="Shen B."/>
        </authorList>
    </citation>
    <scope>NUCLEOTIDE SEQUENCE [LARGE SCALE GENOMIC DNA]</scope>
    <source>
        <strain evidence="6 7">NPDC001281</strain>
    </source>
</reference>
<keyword evidence="7" id="KW-1185">Reference proteome</keyword>
<evidence type="ECO:0000256" key="1">
    <source>
        <dbReference type="ARBA" id="ARBA00023015"/>
    </source>
</evidence>
<dbReference type="InterPro" id="IPR004111">
    <property type="entry name" value="Repressor_TetR_C"/>
</dbReference>
<dbReference type="Pfam" id="PF02909">
    <property type="entry name" value="TetR_C_1"/>
    <property type="match status" value="1"/>
</dbReference>
<dbReference type="InterPro" id="IPR050109">
    <property type="entry name" value="HTH-type_TetR-like_transc_reg"/>
</dbReference>
<evidence type="ECO:0000256" key="2">
    <source>
        <dbReference type="ARBA" id="ARBA00023125"/>
    </source>
</evidence>
<dbReference type="EMBL" id="JBIAXI010000015">
    <property type="protein sequence ID" value="MFF4775940.1"/>
    <property type="molecule type" value="Genomic_DNA"/>
</dbReference>
<feature type="DNA-binding region" description="H-T-H motif" evidence="4">
    <location>
        <begin position="33"/>
        <end position="52"/>
    </location>
</feature>
<comment type="caution">
    <text evidence="6">The sequence shown here is derived from an EMBL/GenBank/DDBJ whole genome shotgun (WGS) entry which is preliminary data.</text>
</comment>
<dbReference type="SUPFAM" id="SSF46689">
    <property type="entry name" value="Homeodomain-like"/>
    <property type="match status" value="1"/>
</dbReference>
<accession>A0ABW6V9C5</accession>
<protein>
    <submittedName>
        <fullName evidence="6">TetR/AcrR family transcriptional regulator</fullName>
    </submittedName>
</protein>
<keyword evidence="1" id="KW-0805">Transcription regulation</keyword>
<dbReference type="RefSeq" id="WP_387344224.1">
    <property type="nucleotide sequence ID" value="NZ_JBIAXI010000015.1"/>
</dbReference>